<dbReference type="OrthoDB" id="79687at2759"/>
<accession>R7UWG6</accession>
<dbReference type="InterPro" id="IPR000719">
    <property type="entry name" value="Prot_kinase_dom"/>
</dbReference>
<evidence type="ECO:0000256" key="2">
    <source>
        <dbReference type="SAM" id="MobiDB-lite"/>
    </source>
</evidence>
<dbReference type="InterPro" id="IPR051177">
    <property type="entry name" value="CIK-Related_Protein"/>
</dbReference>
<reference evidence="4 6" key="2">
    <citation type="journal article" date="2013" name="Nature">
        <title>Insights into bilaterian evolution from three spiralian genomes.</title>
        <authorList>
            <person name="Simakov O."/>
            <person name="Marletaz F."/>
            <person name="Cho S.J."/>
            <person name="Edsinger-Gonzales E."/>
            <person name="Havlak P."/>
            <person name="Hellsten U."/>
            <person name="Kuo D.H."/>
            <person name="Larsson T."/>
            <person name="Lv J."/>
            <person name="Arendt D."/>
            <person name="Savage R."/>
            <person name="Osoegawa K."/>
            <person name="de Jong P."/>
            <person name="Grimwood J."/>
            <person name="Chapman J.A."/>
            <person name="Shapiro H."/>
            <person name="Aerts A."/>
            <person name="Otillar R.P."/>
            <person name="Terry A.Y."/>
            <person name="Boore J.L."/>
            <person name="Grigoriev I.V."/>
            <person name="Lindberg D.R."/>
            <person name="Seaver E.C."/>
            <person name="Weisblat D.A."/>
            <person name="Putnam N.H."/>
            <person name="Rokhsar D.S."/>
        </authorList>
    </citation>
    <scope>NUCLEOTIDE SEQUENCE</scope>
    <source>
        <strain evidence="4 6">I ESC-2004</strain>
    </source>
</reference>
<dbReference type="EMBL" id="KB297123">
    <property type="protein sequence ID" value="ELU10963.1"/>
    <property type="molecule type" value="Genomic_DNA"/>
</dbReference>
<reference evidence="5" key="3">
    <citation type="submission" date="2015-06" db="UniProtKB">
        <authorList>
            <consortium name="EnsemblMetazoa"/>
        </authorList>
    </citation>
    <scope>IDENTIFICATION</scope>
</reference>
<evidence type="ECO:0000313" key="6">
    <source>
        <dbReference type="Proteomes" id="UP000014760"/>
    </source>
</evidence>
<reference evidence="6" key="1">
    <citation type="submission" date="2012-12" db="EMBL/GenBank/DDBJ databases">
        <authorList>
            <person name="Hellsten U."/>
            <person name="Grimwood J."/>
            <person name="Chapman J.A."/>
            <person name="Shapiro H."/>
            <person name="Aerts A."/>
            <person name="Otillar R.P."/>
            <person name="Terry A.Y."/>
            <person name="Boore J.L."/>
            <person name="Simakov O."/>
            <person name="Marletaz F."/>
            <person name="Cho S.-J."/>
            <person name="Edsinger-Gonzales E."/>
            <person name="Havlak P."/>
            <person name="Kuo D.-H."/>
            <person name="Larsson T."/>
            <person name="Lv J."/>
            <person name="Arendt D."/>
            <person name="Savage R."/>
            <person name="Osoegawa K."/>
            <person name="de Jong P."/>
            <person name="Lindberg D.R."/>
            <person name="Seaver E.C."/>
            <person name="Weisblat D.A."/>
            <person name="Putnam N.H."/>
            <person name="Grigoriev I.V."/>
            <person name="Rokhsar D.S."/>
        </authorList>
    </citation>
    <scope>NUCLEOTIDE SEQUENCE</scope>
    <source>
        <strain evidence="6">I ESC-2004</strain>
    </source>
</reference>
<sequence length="901" mass="100015">MDLVNKLKSAVSNVLPVGNPITNDHEIHAHRASAGPGLMWKVYSGHKKTTKQEVSIFIFEKKQLDRYSKYEKEKILESFKRGVSQLTRLRHPKILSILHPLEESRESLAFAAEPVFASLANVLHQHDNMPSPIPPVIQSFKLYDVEIKYGLLQVTEGLAFIHNSVKMIHGGISPESIMINGRGTWKLFGFDFCIANSNPADQAPYFTFREWRANAPVLSQPKLDYLAPEYALTQSCDTSSDMYSLGVLLYAIFNNGKPIFQCQDQWGAFEKNISELKRLKISVLGSIPEEIREHVKMLLNTEPTVRPDADQISKIPFFEDVGSMTLQYLDTLMQRDNLEKSQFFKGLPQVVSKLPKRVCLQRLLPSLVSESSNTNMVPFILPNILQIAESTTEQEYAKHILPSLIPIFKITNPIQVTLIFLQNMNLLLSKTPQADIRNHVLPMVYSSLECGIPQIQELCLTIIPTFASLIEYSSMKNALIPRIRKLCLQTSTLAIRVNCLVCIGKLLEYMDKWYVLDEIFPILQEIPSREPAILMSILGIYKVTMSHKKLGITKDIMANKVLPFIFPLCIDNNINLQQFNAFIGMVKEMIGQVESEHRGKLEQLDTMQKEQRWVPQSAYFIPNLSCISSAFRTLQQYACEATPGGPVTNGPSKDENSMVIVSLTMEEKQRLAQQKEQQERFKQQTPLATSLSASPAPISTKSNQPKDLTSSLMSSDFMNTANSRPSNFSARGGSSMGNSALGNSSMGNSSMGMNSSMSMTSPMGLSSSNMGGNSMMGSGMSTGSAFGSSSMGSMSGGFGGNSSFGAQSPPQPKKPVDMSSFDSLLPNNKPRMSMNQMQHQPRPASNLQSPMGMMAQQPRLMGAPMMGGSFSPMGQPMGMQQQQPQSSAAKLSSHELDEFLK</sequence>
<dbReference type="Pfam" id="PF00069">
    <property type="entry name" value="Pkinase"/>
    <property type="match status" value="1"/>
</dbReference>
<dbReference type="GO" id="GO:0005524">
    <property type="term" value="F:ATP binding"/>
    <property type="evidence" value="ECO:0007669"/>
    <property type="project" value="InterPro"/>
</dbReference>
<evidence type="ECO:0000313" key="5">
    <source>
        <dbReference type="EnsemblMetazoa" id="CapteP109432"/>
    </source>
</evidence>
<dbReference type="SMART" id="SM00220">
    <property type="entry name" value="S_TKc"/>
    <property type="match status" value="1"/>
</dbReference>
<protein>
    <recommendedName>
        <fullName evidence="3">Protein kinase domain-containing protein</fullName>
    </recommendedName>
</protein>
<dbReference type="PROSITE" id="PS50011">
    <property type="entry name" value="PROTEIN_KINASE_DOM"/>
    <property type="match status" value="1"/>
</dbReference>
<dbReference type="Gene3D" id="1.10.510.10">
    <property type="entry name" value="Transferase(Phosphotransferase) domain 1"/>
    <property type="match status" value="1"/>
</dbReference>
<feature type="compositionally biased region" description="Polar residues" evidence="2">
    <location>
        <begin position="685"/>
        <end position="729"/>
    </location>
</feature>
<dbReference type="FunFam" id="3.30.200.20:FF:000179">
    <property type="entry name" value="SCY1 like pseudokinase 2"/>
    <property type="match status" value="1"/>
</dbReference>
<feature type="compositionally biased region" description="Low complexity" evidence="2">
    <location>
        <begin position="871"/>
        <end position="887"/>
    </location>
</feature>
<dbReference type="SUPFAM" id="SSF56112">
    <property type="entry name" value="Protein kinase-like (PK-like)"/>
    <property type="match status" value="1"/>
</dbReference>
<evidence type="ECO:0000313" key="4">
    <source>
        <dbReference type="EMBL" id="ELU10963.1"/>
    </source>
</evidence>
<dbReference type="CDD" id="cd14011">
    <property type="entry name" value="PK_SCY1_like"/>
    <property type="match status" value="1"/>
</dbReference>
<evidence type="ECO:0000259" key="3">
    <source>
        <dbReference type="PROSITE" id="PS50011"/>
    </source>
</evidence>
<evidence type="ECO:0000256" key="1">
    <source>
        <dbReference type="ARBA" id="ARBA00038349"/>
    </source>
</evidence>
<dbReference type="FunCoup" id="R7UWG6">
    <property type="interactions" value="496"/>
</dbReference>
<comment type="similarity">
    <text evidence="1">Belongs to the protein kinase superfamily.</text>
</comment>
<dbReference type="AlphaFoldDB" id="R7UWG6"/>
<dbReference type="InterPro" id="IPR016024">
    <property type="entry name" value="ARM-type_fold"/>
</dbReference>
<dbReference type="InterPro" id="IPR011989">
    <property type="entry name" value="ARM-like"/>
</dbReference>
<proteinExistence type="inferred from homology"/>
<dbReference type="Gene3D" id="1.25.10.10">
    <property type="entry name" value="Leucine-rich Repeat Variant"/>
    <property type="match status" value="1"/>
</dbReference>
<dbReference type="HOGENOM" id="CLU_008724_2_0_1"/>
<feature type="region of interest" description="Disordered" evidence="2">
    <location>
        <begin position="871"/>
        <end position="901"/>
    </location>
</feature>
<feature type="compositionally biased region" description="Polar residues" evidence="2">
    <location>
        <begin position="833"/>
        <end position="847"/>
    </location>
</feature>
<dbReference type="InterPro" id="IPR011009">
    <property type="entry name" value="Kinase-like_dom_sf"/>
</dbReference>
<dbReference type="EMBL" id="AMQN01005920">
    <property type="status" value="NOT_ANNOTATED_CDS"/>
    <property type="molecule type" value="Genomic_DNA"/>
</dbReference>
<dbReference type="Gene3D" id="3.30.200.20">
    <property type="entry name" value="Phosphorylase Kinase, domain 1"/>
    <property type="match status" value="1"/>
</dbReference>
<organism evidence="4">
    <name type="scientific">Capitella teleta</name>
    <name type="common">Polychaete worm</name>
    <dbReference type="NCBI Taxonomy" id="283909"/>
    <lineage>
        <taxon>Eukaryota</taxon>
        <taxon>Metazoa</taxon>
        <taxon>Spiralia</taxon>
        <taxon>Lophotrochozoa</taxon>
        <taxon>Annelida</taxon>
        <taxon>Polychaeta</taxon>
        <taxon>Sedentaria</taxon>
        <taxon>Scolecida</taxon>
        <taxon>Capitellidae</taxon>
        <taxon>Capitella</taxon>
    </lineage>
</organism>
<dbReference type="SUPFAM" id="SSF48371">
    <property type="entry name" value="ARM repeat"/>
    <property type="match status" value="1"/>
</dbReference>
<name>R7UWG6_CAPTE</name>
<dbReference type="GO" id="GO:0004672">
    <property type="term" value="F:protein kinase activity"/>
    <property type="evidence" value="ECO:0007669"/>
    <property type="project" value="InterPro"/>
</dbReference>
<dbReference type="PANTHER" id="PTHR12984">
    <property type="entry name" value="SCY1-RELATED S/T PROTEIN KINASE-LIKE"/>
    <property type="match status" value="1"/>
</dbReference>
<dbReference type="OMA" id="MAHKCIP"/>
<dbReference type="FunFam" id="1.25.10.10:FF:000189">
    <property type="entry name" value="SCY1-like pseudokinase 2"/>
    <property type="match status" value="1"/>
</dbReference>
<gene>
    <name evidence="4" type="ORF">CAPTEDRAFT_109432</name>
</gene>
<keyword evidence="6" id="KW-1185">Reference proteome</keyword>
<feature type="domain" description="Protein kinase" evidence="3">
    <location>
        <begin position="28"/>
        <end position="318"/>
    </location>
</feature>
<dbReference type="Proteomes" id="UP000014760">
    <property type="component" value="Unassembled WGS sequence"/>
</dbReference>
<feature type="region of interest" description="Disordered" evidence="2">
    <location>
        <begin position="668"/>
        <end position="847"/>
    </location>
</feature>
<feature type="compositionally biased region" description="Basic and acidic residues" evidence="2">
    <location>
        <begin position="892"/>
        <end position="901"/>
    </location>
</feature>
<feature type="compositionally biased region" description="Low complexity" evidence="2">
    <location>
        <begin position="732"/>
        <end position="793"/>
    </location>
</feature>
<dbReference type="EnsemblMetazoa" id="CapteT109432">
    <property type="protein sequence ID" value="CapteP109432"/>
    <property type="gene ID" value="CapteG109432"/>
</dbReference>
<dbReference type="PANTHER" id="PTHR12984:SF6">
    <property type="entry name" value="SCY1-LIKE PROTEIN 2"/>
    <property type="match status" value="1"/>
</dbReference>